<gene>
    <name evidence="1" type="ORF">GCM10009798_35620</name>
</gene>
<comment type="caution">
    <text evidence="1">The sequence shown here is derived from an EMBL/GenBank/DDBJ whole genome shotgun (WGS) entry which is preliminary data.</text>
</comment>
<evidence type="ECO:0000313" key="1">
    <source>
        <dbReference type="EMBL" id="GAA1971584.1"/>
    </source>
</evidence>
<protein>
    <submittedName>
        <fullName evidence="1">Uncharacterized protein</fullName>
    </submittedName>
</protein>
<organism evidence="1 2">
    <name type="scientific">Nocardioides panacihumi</name>
    <dbReference type="NCBI Taxonomy" id="400774"/>
    <lineage>
        <taxon>Bacteria</taxon>
        <taxon>Bacillati</taxon>
        <taxon>Actinomycetota</taxon>
        <taxon>Actinomycetes</taxon>
        <taxon>Propionibacteriales</taxon>
        <taxon>Nocardioidaceae</taxon>
        <taxon>Nocardioides</taxon>
    </lineage>
</organism>
<reference evidence="1 2" key="1">
    <citation type="journal article" date="2019" name="Int. J. Syst. Evol. Microbiol.">
        <title>The Global Catalogue of Microorganisms (GCM) 10K type strain sequencing project: providing services to taxonomists for standard genome sequencing and annotation.</title>
        <authorList>
            <consortium name="The Broad Institute Genomics Platform"/>
            <consortium name="The Broad Institute Genome Sequencing Center for Infectious Disease"/>
            <person name="Wu L."/>
            <person name="Ma J."/>
        </authorList>
    </citation>
    <scope>NUCLEOTIDE SEQUENCE [LARGE SCALE GENOMIC DNA]</scope>
    <source>
        <strain evidence="1 2">JCM 15309</strain>
    </source>
</reference>
<accession>A0ABN2RM75</accession>
<name>A0ABN2RM75_9ACTN</name>
<dbReference type="EMBL" id="BAAAPB010000004">
    <property type="protein sequence ID" value="GAA1971584.1"/>
    <property type="molecule type" value="Genomic_DNA"/>
</dbReference>
<evidence type="ECO:0000313" key="2">
    <source>
        <dbReference type="Proteomes" id="UP001500571"/>
    </source>
</evidence>
<keyword evidence="2" id="KW-1185">Reference proteome</keyword>
<proteinExistence type="predicted"/>
<sequence>MSLQLTRTAENAAEIEALGSALASYGGGRVGLAPLLADLPQRLRRSVAPGRAVARTLTWERADADDPTWFPQGVTNSYRTEVTREVLMVSWYSKTGLGARISVLDLVTHRYRHVLLVAPSASGDVTPVRVHAGGIVWQGPYLHVAATARGVLTFRLDDLLLDTRETHGHRYLLPVRYAYEADALDGTERLRYSFLSLDRSGPEPALVVGEYGSASQSRRLARFGLDAVTGTLAAGPDGITRPLRIDESGQARMQGASVVDGRYFVTVSHGPWGLGSVMTGLPGSFRHHRWATPMGPEDLCYHASTDMFWSVSEHPGRRWVFAMERSYFSP</sequence>
<dbReference type="RefSeq" id="WP_344047152.1">
    <property type="nucleotide sequence ID" value="NZ_BAAAPB010000004.1"/>
</dbReference>
<dbReference type="Proteomes" id="UP001500571">
    <property type="component" value="Unassembled WGS sequence"/>
</dbReference>